<dbReference type="SUPFAM" id="SSF50331">
    <property type="entry name" value="MOP-like"/>
    <property type="match status" value="2"/>
</dbReference>
<dbReference type="NCBIfam" id="TIGR00638">
    <property type="entry name" value="Mop"/>
    <property type="match status" value="2"/>
</dbReference>
<accession>A0ABV3XTC9</accession>
<evidence type="ECO:0000259" key="6">
    <source>
        <dbReference type="PROSITE" id="PS51866"/>
    </source>
</evidence>
<evidence type="ECO:0000256" key="5">
    <source>
        <dbReference type="PIRNR" id="PIRNR005763"/>
    </source>
</evidence>
<dbReference type="InterPro" id="IPR016462">
    <property type="entry name" value="ModE"/>
</dbReference>
<protein>
    <submittedName>
        <fullName evidence="7">Molybdate transport system regulatory protein</fullName>
    </submittedName>
</protein>
<dbReference type="Pfam" id="PF00126">
    <property type="entry name" value="HTH_1"/>
    <property type="match status" value="1"/>
</dbReference>
<dbReference type="Pfam" id="PF03459">
    <property type="entry name" value="TOBE"/>
    <property type="match status" value="2"/>
</dbReference>
<dbReference type="InterPro" id="IPR008995">
    <property type="entry name" value="Mo/tungstate-bd_C_term_dom"/>
</dbReference>
<evidence type="ECO:0000256" key="2">
    <source>
        <dbReference type="ARBA" id="ARBA00022448"/>
    </source>
</evidence>
<evidence type="ECO:0000313" key="8">
    <source>
        <dbReference type="Proteomes" id="UP001560019"/>
    </source>
</evidence>
<evidence type="ECO:0000256" key="1">
    <source>
        <dbReference type="ARBA" id="ARBA00008110"/>
    </source>
</evidence>
<keyword evidence="8" id="KW-1185">Reference proteome</keyword>
<dbReference type="RefSeq" id="WP_125408669.1">
    <property type="nucleotide sequence ID" value="NZ_JBEHHI010000001.1"/>
</dbReference>
<reference evidence="7 8" key="1">
    <citation type="submission" date="2024-06" db="EMBL/GenBank/DDBJ databases">
        <title>Genome of Rhodovulum iodosum, a marine photoferrotroph.</title>
        <authorList>
            <person name="Bianchini G."/>
            <person name="Nikeleit V."/>
            <person name="Kappler A."/>
            <person name="Bryce C."/>
            <person name="Sanchez-Baracaldo P."/>
        </authorList>
    </citation>
    <scope>NUCLEOTIDE SEQUENCE [LARGE SCALE GENOMIC DNA]</scope>
    <source>
        <strain evidence="7 8">UT/N1</strain>
    </source>
</reference>
<dbReference type="Gene3D" id="2.40.50.100">
    <property type="match status" value="2"/>
</dbReference>
<dbReference type="Gene3D" id="1.10.10.10">
    <property type="entry name" value="Winged helix-like DNA-binding domain superfamily/Winged helix DNA-binding domain"/>
    <property type="match status" value="1"/>
</dbReference>
<dbReference type="InterPro" id="IPR000847">
    <property type="entry name" value="LysR_HTH_N"/>
</dbReference>
<proteinExistence type="inferred from homology"/>
<comment type="similarity">
    <text evidence="1 5">Belongs to the ModE family.</text>
</comment>
<dbReference type="EMBL" id="JBEHHI010000001">
    <property type="protein sequence ID" value="MEX5728333.1"/>
    <property type="molecule type" value="Genomic_DNA"/>
</dbReference>
<dbReference type="PROSITE" id="PS51866">
    <property type="entry name" value="MOP"/>
    <property type="match status" value="2"/>
</dbReference>
<dbReference type="InterPro" id="IPR005116">
    <property type="entry name" value="Transp-assoc_OB_typ1"/>
</dbReference>
<keyword evidence="3 5" id="KW-0500">Molybdenum</keyword>
<sequence length="263" mass="26982">MPTPAGLRGALTFERQGARMGADRVALLAAVGRTGSISAAAREIGLSYKAAWDGVNAMNNLFANPLVVAAPGGRSGGGARLTPAGERVIAAFGALQEGLERVAATLETQIDLDPGDFVRSMMMKTSARNTYRCTVTAVTKSPVSAEVQMDIGGGQTLAAVITGHSADEMGLAPGTEVFALVKSSFVILAKGREDGKMSVRNRLVGTVTARTDGPVNSEVVMDLGGSKTLAATITRESAEALDIQPGDTATALVKSSHVILALA</sequence>
<dbReference type="PANTHER" id="PTHR30432:SF1">
    <property type="entry name" value="DNA-BINDING TRANSCRIPTIONAL DUAL REGULATOR MODE"/>
    <property type="match status" value="1"/>
</dbReference>
<dbReference type="InterPro" id="IPR036390">
    <property type="entry name" value="WH_DNA-bd_sf"/>
</dbReference>
<dbReference type="InterPro" id="IPR004606">
    <property type="entry name" value="Mop_domain"/>
</dbReference>
<dbReference type="InterPro" id="IPR003725">
    <property type="entry name" value="ModE-bd_N"/>
</dbReference>
<dbReference type="Proteomes" id="UP001560019">
    <property type="component" value="Unassembled WGS sequence"/>
</dbReference>
<evidence type="ECO:0000256" key="4">
    <source>
        <dbReference type="ARBA" id="ARBA00022737"/>
    </source>
</evidence>
<evidence type="ECO:0000256" key="3">
    <source>
        <dbReference type="ARBA" id="ARBA00022505"/>
    </source>
</evidence>
<dbReference type="PANTHER" id="PTHR30432">
    <property type="entry name" value="TRANSCRIPTIONAL REGULATOR MODE"/>
    <property type="match status" value="1"/>
</dbReference>
<name>A0ABV3XTC9_9RHOB</name>
<feature type="domain" description="Mop" evidence="6">
    <location>
        <begin position="196"/>
        <end position="262"/>
    </location>
</feature>
<dbReference type="InterPro" id="IPR036388">
    <property type="entry name" value="WH-like_DNA-bd_sf"/>
</dbReference>
<evidence type="ECO:0000313" key="7">
    <source>
        <dbReference type="EMBL" id="MEX5728333.1"/>
    </source>
</evidence>
<dbReference type="SUPFAM" id="SSF46785">
    <property type="entry name" value="Winged helix' DNA-binding domain"/>
    <property type="match status" value="1"/>
</dbReference>
<comment type="caution">
    <text evidence="7">The sequence shown here is derived from an EMBL/GenBank/DDBJ whole genome shotgun (WGS) entry which is preliminary data.</text>
</comment>
<dbReference type="NCBIfam" id="TIGR00637">
    <property type="entry name" value="ModE_repress"/>
    <property type="match status" value="1"/>
</dbReference>
<feature type="domain" description="Mop" evidence="6">
    <location>
        <begin position="124"/>
        <end position="190"/>
    </location>
</feature>
<dbReference type="InterPro" id="IPR051815">
    <property type="entry name" value="Molybdate_resp_trans_reg"/>
</dbReference>
<organism evidence="7 8">
    <name type="scientific">Rhodovulum iodosum</name>
    <dbReference type="NCBI Taxonomy" id="68291"/>
    <lineage>
        <taxon>Bacteria</taxon>
        <taxon>Pseudomonadati</taxon>
        <taxon>Pseudomonadota</taxon>
        <taxon>Alphaproteobacteria</taxon>
        <taxon>Rhodobacterales</taxon>
        <taxon>Paracoccaceae</taxon>
        <taxon>Rhodovulum</taxon>
    </lineage>
</organism>
<keyword evidence="2 5" id="KW-0813">Transport</keyword>
<dbReference type="PIRSF" id="PIRSF005763">
    <property type="entry name" value="Txn_reg_ModE"/>
    <property type="match status" value="1"/>
</dbReference>
<keyword evidence="4" id="KW-0677">Repeat</keyword>
<gene>
    <name evidence="7" type="ORF">Ga0609869_001686</name>
</gene>